<dbReference type="Pfam" id="PF12543">
    <property type="entry name" value="DUF3738"/>
    <property type="match status" value="1"/>
</dbReference>
<proteinExistence type="predicted"/>
<dbReference type="InParanoid" id="Q01X23"/>
<gene>
    <name evidence="1" type="ordered locus">Acid_4833</name>
</gene>
<dbReference type="AlphaFoldDB" id="Q01X23"/>
<dbReference type="eggNOG" id="COG4219">
    <property type="taxonomic scope" value="Bacteria"/>
</dbReference>
<dbReference type="NCBIfam" id="TIGR03435">
    <property type="entry name" value="Soli_TIGR03435"/>
    <property type="match status" value="1"/>
</dbReference>
<name>Q01X23_SOLUE</name>
<evidence type="ECO:0008006" key="2">
    <source>
        <dbReference type="Google" id="ProtNLM"/>
    </source>
</evidence>
<dbReference type="KEGG" id="sus:Acid_4833"/>
<organism evidence="1">
    <name type="scientific">Solibacter usitatus (strain Ellin6076)</name>
    <dbReference type="NCBI Taxonomy" id="234267"/>
    <lineage>
        <taxon>Bacteria</taxon>
        <taxon>Pseudomonadati</taxon>
        <taxon>Acidobacteriota</taxon>
        <taxon>Terriglobia</taxon>
        <taxon>Bryobacterales</taxon>
        <taxon>Solibacteraceae</taxon>
        <taxon>Candidatus Solibacter</taxon>
    </lineage>
</organism>
<accession>Q01X23</accession>
<dbReference type="HOGENOM" id="CLU_079080_0_0_0"/>
<dbReference type="STRING" id="234267.Acid_4833"/>
<dbReference type="InterPro" id="IPR017801">
    <property type="entry name" value="DUF3738"/>
</dbReference>
<dbReference type="OrthoDB" id="108420at2"/>
<protein>
    <recommendedName>
        <fullName evidence="2">TIGR03435 family protein</fullName>
    </recommendedName>
</protein>
<reference evidence="1" key="1">
    <citation type="submission" date="2006-10" db="EMBL/GenBank/DDBJ databases">
        <title>Complete sequence of Solibacter usitatus Ellin6076.</title>
        <authorList>
            <consortium name="US DOE Joint Genome Institute"/>
            <person name="Copeland A."/>
            <person name="Lucas S."/>
            <person name="Lapidus A."/>
            <person name="Barry K."/>
            <person name="Detter J.C."/>
            <person name="Glavina del Rio T."/>
            <person name="Hammon N."/>
            <person name="Israni S."/>
            <person name="Dalin E."/>
            <person name="Tice H."/>
            <person name="Pitluck S."/>
            <person name="Thompson L.S."/>
            <person name="Brettin T."/>
            <person name="Bruce D."/>
            <person name="Han C."/>
            <person name="Tapia R."/>
            <person name="Gilna P."/>
            <person name="Schmutz J."/>
            <person name="Larimer F."/>
            <person name="Land M."/>
            <person name="Hauser L."/>
            <person name="Kyrpides N."/>
            <person name="Mikhailova N."/>
            <person name="Janssen P.H."/>
            <person name="Kuske C.R."/>
            <person name="Richardson P."/>
        </authorList>
    </citation>
    <scope>NUCLEOTIDE SEQUENCE</scope>
    <source>
        <strain evidence="1">Ellin6076</strain>
    </source>
</reference>
<sequence length="244" mass="27265" precursor="true">MRTLTALLFASVCWSQQAEFEVASVKPNTSARAGSDFNRTPGGGLHAINVTLREMILFAYEIRDQQLIGGPAWMGSDRYDVMAKPSQNDNPAGAKRSFDEDFRGIRLKMRALLADRFQLAIHRETRDMPIYTLVAAKNGPRLDPSKSEDLRINNRRGLVICKKVTMKAFAESSLTYRMGRTVVDKTGTSGEFDFELKFREDQDVDSTDPDFLTAMREQLGLVLHSEKGPVEVIVVDDAKKASAN</sequence>
<dbReference type="EMBL" id="CP000473">
    <property type="protein sequence ID" value="ABJ85792.1"/>
    <property type="molecule type" value="Genomic_DNA"/>
</dbReference>
<evidence type="ECO:0000313" key="1">
    <source>
        <dbReference type="EMBL" id="ABJ85792.1"/>
    </source>
</evidence>